<protein>
    <submittedName>
        <fullName evidence="2">Uncharacterized protein</fullName>
    </submittedName>
</protein>
<evidence type="ECO:0000313" key="2">
    <source>
        <dbReference type="EMBL" id="QJW95807.1"/>
    </source>
</evidence>
<feature type="region of interest" description="Disordered" evidence="1">
    <location>
        <begin position="141"/>
        <end position="166"/>
    </location>
</feature>
<keyword evidence="3" id="KW-1185">Reference proteome</keyword>
<reference evidence="3" key="1">
    <citation type="submission" date="2020-05" db="EMBL/GenBank/DDBJ databases">
        <title>Frigoriglobus tundricola gen. nov., sp. nov., a psychrotolerant cellulolytic planctomycete of the family Gemmataceae with two divergent copies of 16S rRNA gene.</title>
        <authorList>
            <person name="Kulichevskaya I.S."/>
            <person name="Ivanova A.A."/>
            <person name="Naumoff D.G."/>
            <person name="Beletsky A.V."/>
            <person name="Rijpstra W.I.C."/>
            <person name="Sinninghe Damste J.S."/>
            <person name="Mardanov A.V."/>
            <person name="Ravin N.V."/>
            <person name="Dedysh S.N."/>
        </authorList>
    </citation>
    <scope>NUCLEOTIDE SEQUENCE [LARGE SCALE GENOMIC DNA]</scope>
    <source>
        <strain evidence="3">PL17</strain>
    </source>
</reference>
<feature type="region of interest" description="Disordered" evidence="1">
    <location>
        <begin position="189"/>
        <end position="211"/>
    </location>
</feature>
<dbReference type="Proteomes" id="UP000503447">
    <property type="component" value="Chromosome"/>
</dbReference>
<gene>
    <name evidence="2" type="ORF">FTUN_3361</name>
</gene>
<evidence type="ECO:0000256" key="1">
    <source>
        <dbReference type="SAM" id="MobiDB-lite"/>
    </source>
</evidence>
<dbReference type="EMBL" id="CP053452">
    <property type="protein sequence ID" value="QJW95807.1"/>
    <property type="molecule type" value="Genomic_DNA"/>
</dbReference>
<dbReference type="AlphaFoldDB" id="A0A6M5YNZ8"/>
<accession>A0A6M5YNZ8</accession>
<evidence type="ECO:0000313" key="3">
    <source>
        <dbReference type="Proteomes" id="UP000503447"/>
    </source>
</evidence>
<organism evidence="2 3">
    <name type="scientific">Frigoriglobus tundricola</name>
    <dbReference type="NCBI Taxonomy" id="2774151"/>
    <lineage>
        <taxon>Bacteria</taxon>
        <taxon>Pseudomonadati</taxon>
        <taxon>Planctomycetota</taxon>
        <taxon>Planctomycetia</taxon>
        <taxon>Gemmatales</taxon>
        <taxon>Gemmataceae</taxon>
        <taxon>Frigoriglobus</taxon>
    </lineage>
</organism>
<sequence>MGAPALADPAAEALVGLVRTLFVLPARARAVRRNTWLREQAAHVEKWRAALAVVQRAAPALVALEPRLRAALAPDFALAAFVAGASAAPVRAPQPIQAVAHGDRSRPRAVQPGSSGGGWIGGAAVFGLFVIIKLLVSLGSSSRTPSYSPVPPKTQYPVPDGGRSSAQNAADLRKQFEESQKALDAIKKRHNETNKLPAGRSSSVPGANLPVEDRPSYSFDRGLIEMCRDYEEGKTRIKPWLYGRWEAAGKPTVPGAYPLIHQTP</sequence>
<proteinExistence type="predicted"/>
<dbReference type="KEGG" id="ftj:FTUN_3361"/>
<name>A0A6M5YNZ8_9BACT</name>